<keyword evidence="2" id="KW-1185">Reference proteome</keyword>
<proteinExistence type="predicted"/>
<sequence>MKPTNLQKYGKIVKKGELRYRFIRLRVGARHRSSPARSTGRGCRVICLSPAITRARRYDHTPRAALTPSDVASPLCDAAAVERRNHRLGRYERRLIATSVDAFRSFPNTSARWFL</sequence>
<dbReference type="EMBL" id="BGZK01001108">
    <property type="protein sequence ID" value="GBP71430.1"/>
    <property type="molecule type" value="Genomic_DNA"/>
</dbReference>
<accession>A0A4C1Y7H9</accession>
<evidence type="ECO:0000313" key="1">
    <source>
        <dbReference type="EMBL" id="GBP71430.1"/>
    </source>
</evidence>
<protein>
    <submittedName>
        <fullName evidence="1">Uncharacterized protein</fullName>
    </submittedName>
</protein>
<dbReference type="AlphaFoldDB" id="A0A4C1Y7H9"/>
<comment type="caution">
    <text evidence="1">The sequence shown here is derived from an EMBL/GenBank/DDBJ whole genome shotgun (WGS) entry which is preliminary data.</text>
</comment>
<gene>
    <name evidence="1" type="ORF">EVAR_88588_1</name>
</gene>
<dbReference type="Proteomes" id="UP000299102">
    <property type="component" value="Unassembled WGS sequence"/>
</dbReference>
<name>A0A4C1Y7H9_EUMVA</name>
<organism evidence="1 2">
    <name type="scientific">Eumeta variegata</name>
    <name type="common">Bagworm moth</name>
    <name type="synonym">Eumeta japonica</name>
    <dbReference type="NCBI Taxonomy" id="151549"/>
    <lineage>
        <taxon>Eukaryota</taxon>
        <taxon>Metazoa</taxon>
        <taxon>Ecdysozoa</taxon>
        <taxon>Arthropoda</taxon>
        <taxon>Hexapoda</taxon>
        <taxon>Insecta</taxon>
        <taxon>Pterygota</taxon>
        <taxon>Neoptera</taxon>
        <taxon>Endopterygota</taxon>
        <taxon>Lepidoptera</taxon>
        <taxon>Glossata</taxon>
        <taxon>Ditrysia</taxon>
        <taxon>Tineoidea</taxon>
        <taxon>Psychidae</taxon>
        <taxon>Oiketicinae</taxon>
        <taxon>Eumeta</taxon>
    </lineage>
</organism>
<reference evidence="1 2" key="1">
    <citation type="journal article" date="2019" name="Commun. Biol.">
        <title>The bagworm genome reveals a unique fibroin gene that provides high tensile strength.</title>
        <authorList>
            <person name="Kono N."/>
            <person name="Nakamura H."/>
            <person name="Ohtoshi R."/>
            <person name="Tomita M."/>
            <person name="Numata K."/>
            <person name="Arakawa K."/>
        </authorList>
    </citation>
    <scope>NUCLEOTIDE SEQUENCE [LARGE SCALE GENOMIC DNA]</scope>
</reference>
<evidence type="ECO:0000313" key="2">
    <source>
        <dbReference type="Proteomes" id="UP000299102"/>
    </source>
</evidence>